<accession>A0AA41K759</accession>
<evidence type="ECO:0000256" key="1">
    <source>
        <dbReference type="SAM" id="Phobius"/>
    </source>
</evidence>
<name>A0AA41K759_9FIRM</name>
<dbReference type="Pfam" id="PF03613">
    <property type="entry name" value="EIID-AGA"/>
    <property type="match status" value="1"/>
</dbReference>
<dbReference type="Proteomes" id="UP000708338">
    <property type="component" value="Unassembled WGS sequence"/>
</dbReference>
<dbReference type="InterPro" id="IPR050303">
    <property type="entry name" value="GatZ_KbaZ_carbometab"/>
</dbReference>
<dbReference type="RefSeq" id="WP_215630320.1">
    <property type="nucleotide sequence ID" value="NZ_WQPS01000065.1"/>
</dbReference>
<feature type="transmembrane region" description="Helical" evidence="1">
    <location>
        <begin position="185"/>
        <end position="205"/>
    </location>
</feature>
<evidence type="ECO:0000313" key="3">
    <source>
        <dbReference type="Proteomes" id="UP000708338"/>
    </source>
</evidence>
<dbReference type="PANTHER" id="PTHR32502">
    <property type="entry name" value="N-ACETYLGALACTOSAMINE PERMEASE II COMPONENT-RELATED"/>
    <property type="match status" value="1"/>
</dbReference>
<proteinExistence type="predicted"/>
<reference evidence="2" key="1">
    <citation type="journal article" date="2021" name="Gut Microbes">
        <title>A synthetic consortium of 100 gut commensals modulates the composition and function in a colon model of the microbiome of elderly subjects.</title>
        <authorList>
            <person name="Perez M."/>
            <person name="Ntemiri A."/>
            <person name="Tan H."/>
            <person name="Harris H.M.B."/>
            <person name="Roager H.M."/>
            <person name="Ribiere C."/>
            <person name="O'Toole P.W."/>
        </authorList>
    </citation>
    <scope>NUCLEOTIDE SEQUENCE</scope>
    <source>
        <strain evidence="2">MCC335</strain>
    </source>
</reference>
<dbReference type="AlphaFoldDB" id="A0AA41K759"/>
<keyword evidence="1" id="KW-1133">Transmembrane helix</keyword>
<feature type="transmembrane region" description="Helical" evidence="1">
    <location>
        <begin position="112"/>
        <end position="133"/>
    </location>
</feature>
<comment type="caution">
    <text evidence="2">The sequence shown here is derived from an EMBL/GenBank/DDBJ whole genome shotgun (WGS) entry which is preliminary data.</text>
</comment>
<evidence type="ECO:0000313" key="2">
    <source>
        <dbReference type="EMBL" id="MBT9812711.1"/>
    </source>
</evidence>
<feature type="transmembrane region" description="Helical" evidence="1">
    <location>
        <begin position="225"/>
        <end position="246"/>
    </location>
</feature>
<dbReference type="PROSITE" id="PS51108">
    <property type="entry name" value="PTS_EIID"/>
    <property type="match status" value="1"/>
</dbReference>
<dbReference type="EMBL" id="WQPS01000065">
    <property type="protein sequence ID" value="MBT9812711.1"/>
    <property type="molecule type" value="Genomic_DNA"/>
</dbReference>
<feature type="transmembrane region" description="Helical" evidence="1">
    <location>
        <begin position="145"/>
        <end position="164"/>
    </location>
</feature>
<dbReference type="InterPro" id="IPR004704">
    <property type="entry name" value="PTS_IID_man"/>
</dbReference>
<organism evidence="2 3">
    <name type="scientific">Enterocloster citroniae</name>
    <dbReference type="NCBI Taxonomy" id="358743"/>
    <lineage>
        <taxon>Bacteria</taxon>
        <taxon>Bacillati</taxon>
        <taxon>Bacillota</taxon>
        <taxon>Clostridia</taxon>
        <taxon>Lachnospirales</taxon>
        <taxon>Lachnospiraceae</taxon>
        <taxon>Enterocloster</taxon>
    </lineage>
</organism>
<dbReference type="GO" id="GO:0009401">
    <property type="term" value="P:phosphoenolpyruvate-dependent sugar phosphotransferase system"/>
    <property type="evidence" value="ECO:0007669"/>
    <property type="project" value="InterPro"/>
</dbReference>
<feature type="transmembrane region" description="Helical" evidence="1">
    <location>
        <begin position="253"/>
        <end position="272"/>
    </location>
</feature>
<dbReference type="PANTHER" id="PTHR32502:SF23">
    <property type="entry name" value="TRANSPORT PROTEIN, PTS SYSTEM"/>
    <property type="match status" value="1"/>
</dbReference>
<gene>
    <name evidence="2" type="ORF">GPL26_24240</name>
</gene>
<dbReference type="GO" id="GO:0005886">
    <property type="term" value="C:plasma membrane"/>
    <property type="evidence" value="ECO:0007669"/>
    <property type="project" value="TreeGrafter"/>
</dbReference>
<keyword evidence="1" id="KW-0472">Membrane</keyword>
<sequence length="273" mass="30032">MAIERLTTERLTKKELNKLWNRYMWFNNGCTNFQNFYGNGWAWVLRPLFEKYYNKEGVIDGMLNQLDWYNSESQSASVIAGVLVGMEEERAVNGNVNQDAIRTTKAALQGPVAGIGDSVVQGTVIPLLLGIGISLTQSAGVLGPLFYIVSYLAFIGICSYILFHQGYKVGRQAMSALTGSAFNKLLEAFMLFGAIVVGALGANYVKASTALEWALGDSVISLQTIIDGIFPKLLSLGTIFLCYWLVKKKNISLVKMIFGMLVLVVVGTYIGFF</sequence>
<keyword evidence="1" id="KW-0812">Transmembrane</keyword>
<protein>
    <submittedName>
        <fullName evidence="2">PTS system mannose/fructose/sorbose family transporter subunit IID</fullName>
    </submittedName>
</protein>